<evidence type="ECO:0000259" key="6">
    <source>
        <dbReference type="PROSITE" id="PS51330"/>
    </source>
</evidence>
<keyword evidence="8" id="KW-1185">Reference proteome</keyword>
<reference evidence="7 8" key="1">
    <citation type="submission" date="2017-06" db="EMBL/GenBank/DDBJ databases">
        <title>Antibacterial composition, strain of bacteriophage Escherichia coli, used for obtaining thereof patent ru2518303.</title>
        <authorList>
            <person name="Dyatlov I.A."/>
            <person name="Aleshkin V.A."/>
            <person name="Aleshkin A.V."/>
            <person name="Afanas'Ev S.S."/>
            <person name="Svetoch E.A."/>
            <person name="Volozhantsev N.V."/>
            <person name="Vasyliev D.A."/>
            <person name="Zolotukhin S.N."/>
            <person name="Amerkhanova A.M."/>
            <person name="Kiseleva I.A."/>
            <person name="Verevkin V.V."/>
            <person name="Krasilnikova V.M."/>
            <person name="Myakinina V.P."/>
            <person name="Bannov V.A."/>
            <person name="Rubalskiy M.O."/>
        </authorList>
    </citation>
    <scope>NUCLEOTIDE SEQUENCE [LARGE SCALE GENOMIC DNA]</scope>
</reference>
<dbReference type="PANTHER" id="PTHR48069:SF3">
    <property type="entry name" value="DIHYDROFOLATE REDUCTASE"/>
    <property type="match status" value="1"/>
</dbReference>
<evidence type="ECO:0000313" key="8">
    <source>
        <dbReference type="Proteomes" id="UP000224677"/>
    </source>
</evidence>
<dbReference type="CDD" id="cd00209">
    <property type="entry name" value="DHFR"/>
    <property type="match status" value="1"/>
</dbReference>
<dbReference type="EMBL" id="MF370225">
    <property type="protein sequence ID" value="ASR76738.1"/>
    <property type="molecule type" value="Genomic_DNA"/>
</dbReference>
<evidence type="ECO:0000313" key="7">
    <source>
        <dbReference type="EMBL" id="ASR76738.1"/>
    </source>
</evidence>
<dbReference type="InterPro" id="IPR001796">
    <property type="entry name" value="DHFR_dom"/>
</dbReference>
<comment type="pathway">
    <text evidence="1">Cofactor biosynthesis; tetrahydrofolate biosynthesis; 5,6,7,8-tetrahydrofolate from 7,8-dihydrofolate: step 1/1.</text>
</comment>
<dbReference type="Pfam" id="PF00186">
    <property type="entry name" value="DHFR_1"/>
    <property type="match status" value="1"/>
</dbReference>
<dbReference type="Proteomes" id="UP000224677">
    <property type="component" value="Segment"/>
</dbReference>
<protein>
    <recommendedName>
        <fullName evidence="2">dihydrofolate reductase</fullName>
        <ecNumber evidence="2">1.5.1.3</ecNumber>
    </recommendedName>
</protein>
<dbReference type="GO" id="GO:0004146">
    <property type="term" value="F:dihydrofolate reductase activity"/>
    <property type="evidence" value="ECO:0007669"/>
    <property type="project" value="UniProtKB-EC"/>
</dbReference>
<dbReference type="GO" id="GO:0050661">
    <property type="term" value="F:NADP binding"/>
    <property type="evidence" value="ECO:0007669"/>
    <property type="project" value="InterPro"/>
</dbReference>
<organism evidence="7 8">
    <name type="scientific">Salmonella phage ST11</name>
    <dbReference type="NCBI Taxonomy" id="2023990"/>
    <lineage>
        <taxon>Viruses</taxon>
        <taxon>Duplodnaviria</taxon>
        <taxon>Heunggongvirae</taxon>
        <taxon>Uroviricota</taxon>
        <taxon>Caudoviricetes</taxon>
        <taxon>Andersonviridae</taxon>
        <taxon>Ounavirinae</taxon>
        <taxon>Felixounavirus</taxon>
        <taxon>Felixounavirus ST11</taxon>
    </lineage>
</organism>
<dbReference type="GO" id="GO:0046654">
    <property type="term" value="P:tetrahydrofolate biosynthetic process"/>
    <property type="evidence" value="ECO:0007669"/>
    <property type="project" value="InterPro"/>
</dbReference>
<evidence type="ECO:0000256" key="3">
    <source>
        <dbReference type="ARBA" id="ARBA00022563"/>
    </source>
</evidence>
<keyword evidence="4" id="KW-0521">NADP</keyword>
<dbReference type="SUPFAM" id="SSF53597">
    <property type="entry name" value="Dihydrofolate reductase-like"/>
    <property type="match status" value="1"/>
</dbReference>
<keyword evidence="3" id="KW-0554">One-carbon metabolism</keyword>
<feature type="domain" description="DHFR" evidence="6">
    <location>
        <begin position="1"/>
        <end position="181"/>
    </location>
</feature>
<dbReference type="GO" id="GO:0006730">
    <property type="term" value="P:one-carbon metabolic process"/>
    <property type="evidence" value="ECO:0007669"/>
    <property type="project" value="UniProtKB-KW"/>
</dbReference>
<evidence type="ECO:0000256" key="2">
    <source>
        <dbReference type="ARBA" id="ARBA00012856"/>
    </source>
</evidence>
<dbReference type="EC" id="1.5.1.3" evidence="2"/>
<name>A0A222YXF6_9CAUD</name>
<sequence>MIKLIFASGENGEFGTPTGMPWPRHKQDMQEFKRLTKDNLVVMGNETFKTLGSKPLPERTNLILTNSVPYYGMDFTKDDVIFAKSHQDSFGAFLKYLDNTIEEDVYVIGGAVILVSALPYADVVFRTVFHEVTEEATVHLPFENFFDKLHDRQIFAKIQSKPSVDGKATFEIYVPQAKGHF</sequence>
<dbReference type="GO" id="GO:0046655">
    <property type="term" value="P:folic acid metabolic process"/>
    <property type="evidence" value="ECO:0007669"/>
    <property type="project" value="TreeGrafter"/>
</dbReference>
<evidence type="ECO:0000256" key="4">
    <source>
        <dbReference type="ARBA" id="ARBA00022857"/>
    </source>
</evidence>
<dbReference type="GO" id="GO:0046452">
    <property type="term" value="P:dihydrofolate metabolic process"/>
    <property type="evidence" value="ECO:0007669"/>
    <property type="project" value="TreeGrafter"/>
</dbReference>
<dbReference type="PANTHER" id="PTHR48069">
    <property type="entry name" value="DIHYDROFOLATE REDUCTASE"/>
    <property type="match status" value="1"/>
</dbReference>
<evidence type="ECO:0000256" key="1">
    <source>
        <dbReference type="ARBA" id="ARBA00004903"/>
    </source>
</evidence>
<dbReference type="InterPro" id="IPR012259">
    <property type="entry name" value="DHFR"/>
</dbReference>
<keyword evidence="5 7" id="KW-0560">Oxidoreductase</keyword>
<proteinExistence type="predicted"/>
<dbReference type="InterPro" id="IPR024072">
    <property type="entry name" value="DHFR-like_dom_sf"/>
</dbReference>
<dbReference type="PRINTS" id="PR00070">
    <property type="entry name" value="DHFR"/>
</dbReference>
<accession>A0A222YXF6</accession>
<evidence type="ECO:0000256" key="5">
    <source>
        <dbReference type="ARBA" id="ARBA00023002"/>
    </source>
</evidence>
<dbReference type="Gene3D" id="3.40.430.10">
    <property type="entry name" value="Dihydrofolate Reductase, subunit A"/>
    <property type="match status" value="1"/>
</dbReference>
<dbReference type="PROSITE" id="PS51330">
    <property type="entry name" value="DHFR_2"/>
    <property type="match status" value="1"/>
</dbReference>